<gene>
    <name evidence="5" type="ORF">PR001_g3111</name>
</gene>
<comment type="caution">
    <text evidence="5">The sequence shown here is derived from an EMBL/GenBank/DDBJ whole genome shotgun (WGS) entry which is preliminary data.</text>
</comment>
<name>A0A6A3NYE3_9STRA</name>
<dbReference type="InterPro" id="IPR045379">
    <property type="entry name" value="Crinkler_N"/>
</dbReference>
<evidence type="ECO:0000313" key="5">
    <source>
        <dbReference type="EMBL" id="KAE9049662.1"/>
    </source>
</evidence>
<comment type="subcellular location">
    <subcellularLocation>
        <location evidence="1">Host cell</location>
    </subcellularLocation>
    <subcellularLocation>
        <location evidence="2">Secreted</location>
    </subcellularLocation>
</comment>
<proteinExistence type="predicted"/>
<dbReference type="PANTHER" id="PTHR33129:SF1">
    <property type="entry name" value="ATP-BINDING PROTEIN"/>
    <property type="match status" value="1"/>
</dbReference>
<reference evidence="5 6" key="1">
    <citation type="submission" date="2018-09" db="EMBL/GenBank/DDBJ databases">
        <title>Genomic investigation of the strawberry pathogen Phytophthora fragariae indicates pathogenicity is determined by transcriptional variation in three key races.</title>
        <authorList>
            <person name="Adams T.M."/>
            <person name="Armitage A.D."/>
            <person name="Sobczyk M.K."/>
            <person name="Bates H.J."/>
            <person name="Dunwell J.M."/>
            <person name="Nellist C.F."/>
            <person name="Harrison R.J."/>
        </authorList>
    </citation>
    <scope>NUCLEOTIDE SEQUENCE [LARGE SCALE GENOMIC DNA]</scope>
    <source>
        <strain evidence="5 6">SCRP249</strain>
    </source>
</reference>
<dbReference type="Pfam" id="PF20147">
    <property type="entry name" value="Crinkler"/>
    <property type="match status" value="1"/>
</dbReference>
<feature type="domain" description="Crinkler effector protein N-terminal" evidence="4">
    <location>
        <begin position="30"/>
        <end position="137"/>
    </location>
</feature>
<evidence type="ECO:0000256" key="3">
    <source>
        <dbReference type="ARBA" id="ARBA00022525"/>
    </source>
</evidence>
<evidence type="ECO:0000256" key="2">
    <source>
        <dbReference type="ARBA" id="ARBA00004613"/>
    </source>
</evidence>
<accession>A0A6A3NYE3</accession>
<dbReference type="Proteomes" id="UP000429607">
    <property type="component" value="Unassembled WGS sequence"/>
</dbReference>
<dbReference type="GO" id="GO:0043657">
    <property type="term" value="C:host cell"/>
    <property type="evidence" value="ECO:0007669"/>
    <property type="project" value="UniProtKB-SubCell"/>
</dbReference>
<sequence length="692" mass="78326">MEEPPAEELRQEEQEQLENLGLQHSEPQDMEIWCLIVGMIGTAFPVIVKGTDRVWELQKTIKNEAVEIFRDFNAAQLRLYLAKKDNGQWLSAAEVTGIENGNAEPARPLLARGHLASMSQLAGILKDRDANAVHILVPAPSRTSEIEVEPDTAGKRKRSEQSIIGDVETMGVSAEELKVLFDVLGQKMQTEHRLVATHTLHEFLQGFGGFPPSYFVRKEELVLWGLVMRILSEREKRVVIMGSAGVGKSCFIMLVSLYLAFVEKKKVFVVRRLRGFSEASAVVYLDGGNASCIRKANLTAAKIASLPDRKEFQDALVLVDGYSRKEVDRQFGLLPFQVLASSTEDEINFDGSACEVVLPGWQYSDLLQYAELKPEEWKKLTGFGHENRKTMTELVDEQYFYSGGSIRNFRKHREDVKNGIDGICGLAKNAQTVDIESVHQAGSQVSDSFGRVRRYYVVDPNDEVHYWQVCNWRLQVDSGYAFKRIGRFMDWDIHFGHYEFAQQARTGFWGAAYEQCFHGAVRQATKWYPVQMVNVVVNFDPTYSNQKYDRIELRGQSIQYEGRTEDECYRYLSKLSTGTYWRPECVDFPFVDAVVVCEATLRGSGMKEKIVACISTTVGDKKVFQPDIWRKLNKALDKSESISTSDPRVFVVVGPDASTCKRVTLVDAPSPDEFMVCCFDPLKLPRKPALPF</sequence>
<evidence type="ECO:0000313" key="6">
    <source>
        <dbReference type="Proteomes" id="UP000429607"/>
    </source>
</evidence>
<dbReference type="EMBL" id="QXFV01000113">
    <property type="protein sequence ID" value="KAE9049662.1"/>
    <property type="molecule type" value="Genomic_DNA"/>
</dbReference>
<dbReference type="AlphaFoldDB" id="A0A6A3NYE3"/>
<protein>
    <recommendedName>
        <fullName evidence="4">Crinkler effector protein N-terminal domain-containing protein</fullName>
    </recommendedName>
</protein>
<organism evidence="5 6">
    <name type="scientific">Phytophthora rubi</name>
    <dbReference type="NCBI Taxonomy" id="129364"/>
    <lineage>
        <taxon>Eukaryota</taxon>
        <taxon>Sar</taxon>
        <taxon>Stramenopiles</taxon>
        <taxon>Oomycota</taxon>
        <taxon>Peronosporomycetes</taxon>
        <taxon>Peronosporales</taxon>
        <taxon>Peronosporaceae</taxon>
        <taxon>Phytophthora</taxon>
    </lineage>
</organism>
<evidence type="ECO:0000256" key="1">
    <source>
        <dbReference type="ARBA" id="ARBA00004340"/>
    </source>
</evidence>
<dbReference type="GO" id="GO:0005576">
    <property type="term" value="C:extracellular region"/>
    <property type="evidence" value="ECO:0007669"/>
    <property type="project" value="UniProtKB-SubCell"/>
</dbReference>
<keyword evidence="3" id="KW-0964">Secreted</keyword>
<dbReference type="InterPro" id="IPR052980">
    <property type="entry name" value="Crinkler_effector"/>
</dbReference>
<evidence type="ECO:0000259" key="4">
    <source>
        <dbReference type="Pfam" id="PF20147"/>
    </source>
</evidence>
<dbReference type="PANTHER" id="PTHR33129">
    <property type="entry name" value="PROTEIN KINASE DOMAIN-CONTAINING PROTEIN-RELATED"/>
    <property type="match status" value="1"/>
</dbReference>